<dbReference type="InterPro" id="IPR014710">
    <property type="entry name" value="RmlC-like_jellyroll"/>
</dbReference>
<accession>A0A645HZZ6</accession>
<name>A0A645HZZ6_9ZZZZ</name>
<sequence>MLYFHTTAYQPGAEGGLNAQDPRLAIQWPLPVAGLSPRDAVHPLLGDDFTGVAP</sequence>
<dbReference type="GO" id="GO:0008830">
    <property type="term" value="F:dTDP-4-dehydrorhamnose 3,5-epimerase activity"/>
    <property type="evidence" value="ECO:0007669"/>
    <property type="project" value="InterPro"/>
</dbReference>
<dbReference type="InterPro" id="IPR011051">
    <property type="entry name" value="RmlC_Cupin_sf"/>
</dbReference>
<dbReference type="SUPFAM" id="SSF51182">
    <property type="entry name" value="RmlC-like cupins"/>
    <property type="match status" value="1"/>
</dbReference>
<dbReference type="InterPro" id="IPR000888">
    <property type="entry name" value="RmlC-like"/>
</dbReference>
<organism evidence="1">
    <name type="scientific">bioreactor metagenome</name>
    <dbReference type="NCBI Taxonomy" id="1076179"/>
    <lineage>
        <taxon>unclassified sequences</taxon>
        <taxon>metagenomes</taxon>
        <taxon>ecological metagenomes</taxon>
    </lineage>
</organism>
<dbReference type="Pfam" id="PF00908">
    <property type="entry name" value="dTDP_sugar_isom"/>
    <property type="match status" value="1"/>
</dbReference>
<dbReference type="EMBL" id="VSSQ01103802">
    <property type="protein sequence ID" value="MPN44578.1"/>
    <property type="molecule type" value="Genomic_DNA"/>
</dbReference>
<gene>
    <name evidence="1" type="ORF">SDC9_192143</name>
</gene>
<comment type="caution">
    <text evidence="1">The sequence shown here is derived from an EMBL/GenBank/DDBJ whole genome shotgun (WGS) entry which is preliminary data.</text>
</comment>
<protein>
    <submittedName>
        <fullName evidence="1">Uncharacterized protein</fullName>
    </submittedName>
</protein>
<reference evidence="1" key="1">
    <citation type="submission" date="2019-08" db="EMBL/GenBank/DDBJ databases">
        <authorList>
            <person name="Kucharzyk K."/>
            <person name="Murdoch R.W."/>
            <person name="Higgins S."/>
            <person name="Loffler F."/>
        </authorList>
    </citation>
    <scope>NUCLEOTIDE SEQUENCE</scope>
</reference>
<dbReference type="AlphaFoldDB" id="A0A645HZZ6"/>
<proteinExistence type="predicted"/>
<evidence type="ECO:0000313" key="1">
    <source>
        <dbReference type="EMBL" id="MPN44578.1"/>
    </source>
</evidence>
<dbReference type="Gene3D" id="2.60.120.10">
    <property type="entry name" value="Jelly Rolls"/>
    <property type="match status" value="1"/>
</dbReference>